<proteinExistence type="predicted"/>
<accession>A0A8T2ILR1</accession>
<sequence length="62" mass="7400">MHKVVLEVTDELSLTTLAETLKQANIDHKLWMEQPENIAKRGLRRTLRRTSHKYLKKFKLLK</sequence>
<dbReference type="PANTHER" id="PTHR46194">
    <property type="entry name" value="PEPTIDYL-TRNA HYDROLASE PTRHD1-RELATED"/>
    <property type="match status" value="1"/>
</dbReference>
<dbReference type="OrthoDB" id="201213at2759"/>
<dbReference type="InterPro" id="IPR002833">
    <property type="entry name" value="PTH2"/>
</dbReference>
<dbReference type="EC" id="3.1.1.29" evidence="1"/>
<reference evidence="4" key="1">
    <citation type="thesis" date="2020" institute="ProQuest LLC" country="789 East Eisenhower Parkway, Ann Arbor, MI, USA">
        <title>Comparative Genomics and Chromosome Evolution.</title>
        <authorList>
            <person name="Mudd A.B."/>
        </authorList>
    </citation>
    <scope>NUCLEOTIDE SEQUENCE</scope>
    <source>
        <strain evidence="4">Female2</strain>
        <tissue evidence="4">Blood</tissue>
    </source>
</reference>
<keyword evidence="2" id="KW-0378">Hydrolase</keyword>
<dbReference type="PANTHER" id="PTHR46194:SF1">
    <property type="entry name" value="PEPTIDYL-TRNA HYDROLASE PTRHD1-RELATED"/>
    <property type="match status" value="1"/>
</dbReference>
<evidence type="ECO:0000313" key="4">
    <source>
        <dbReference type="EMBL" id="KAG8431471.1"/>
    </source>
</evidence>
<dbReference type="Proteomes" id="UP000812440">
    <property type="component" value="Unassembled WGS sequence"/>
</dbReference>
<dbReference type="AlphaFoldDB" id="A0A8T2ILR1"/>
<dbReference type="SUPFAM" id="SSF102462">
    <property type="entry name" value="Peptidyl-tRNA hydrolase II"/>
    <property type="match status" value="1"/>
</dbReference>
<evidence type="ECO:0000256" key="1">
    <source>
        <dbReference type="ARBA" id="ARBA00013260"/>
    </source>
</evidence>
<comment type="catalytic activity">
    <reaction evidence="3">
        <text>an N-acyl-L-alpha-aminoacyl-tRNA + H2O = an N-acyl-L-amino acid + a tRNA + H(+)</text>
        <dbReference type="Rhea" id="RHEA:54448"/>
        <dbReference type="Rhea" id="RHEA-COMP:10123"/>
        <dbReference type="Rhea" id="RHEA-COMP:13883"/>
        <dbReference type="ChEBI" id="CHEBI:15377"/>
        <dbReference type="ChEBI" id="CHEBI:15378"/>
        <dbReference type="ChEBI" id="CHEBI:59874"/>
        <dbReference type="ChEBI" id="CHEBI:78442"/>
        <dbReference type="ChEBI" id="CHEBI:138191"/>
        <dbReference type="EC" id="3.1.1.29"/>
    </reaction>
</comment>
<evidence type="ECO:0000256" key="3">
    <source>
        <dbReference type="ARBA" id="ARBA00048707"/>
    </source>
</evidence>
<dbReference type="GO" id="GO:0004045">
    <property type="term" value="F:peptidyl-tRNA hydrolase activity"/>
    <property type="evidence" value="ECO:0007669"/>
    <property type="project" value="UniProtKB-EC"/>
</dbReference>
<keyword evidence="5" id="KW-1185">Reference proteome</keyword>
<name>A0A8T2ILR1_9PIPI</name>
<evidence type="ECO:0000256" key="2">
    <source>
        <dbReference type="ARBA" id="ARBA00022801"/>
    </source>
</evidence>
<dbReference type="InterPro" id="IPR042237">
    <property type="entry name" value="PTRHD1"/>
</dbReference>
<gene>
    <name evidence="4" type="ORF">GDO86_018613</name>
</gene>
<organism evidence="4 5">
    <name type="scientific">Hymenochirus boettgeri</name>
    <name type="common">Congo dwarf clawed frog</name>
    <dbReference type="NCBI Taxonomy" id="247094"/>
    <lineage>
        <taxon>Eukaryota</taxon>
        <taxon>Metazoa</taxon>
        <taxon>Chordata</taxon>
        <taxon>Craniata</taxon>
        <taxon>Vertebrata</taxon>
        <taxon>Euteleostomi</taxon>
        <taxon>Amphibia</taxon>
        <taxon>Batrachia</taxon>
        <taxon>Anura</taxon>
        <taxon>Pipoidea</taxon>
        <taxon>Pipidae</taxon>
        <taxon>Pipinae</taxon>
        <taxon>Hymenochirus</taxon>
    </lineage>
</organism>
<comment type="caution">
    <text evidence="4">The sequence shown here is derived from an EMBL/GenBank/DDBJ whole genome shotgun (WGS) entry which is preliminary data.</text>
</comment>
<evidence type="ECO:0000313" key="5">
    <source>
        <dbReference type="Proteomes" id="UP000812440"/>
    </source>
</evidence>
<dbReference type="EMBL" id="JAACNH010000180">
    <property type="protein sequence ID" value="KAG8431471.1"/>
    <property type="molecule type" value="Genomic_DNA"/>
</dbReference>
<dbReference type="Pfam" id="PF01981">
    <property type="entry name" value="PTH2"/>
    <property type="match status" value="1"/>
</dbReference>
<dbReference type="InterPro" id="IPR023476">
    <property type="entry name" value="Pep_tRNA_hydro_II_dom_sf"/>
</dbReference>
<protein>
    <recommendedName>
        <fullName evidence="1">peptidyl-tRNA hydrolase</fullName>
        <ecNumber evidence="1">3.1.1.29</ecNumber>
    </recommendedName>
</protein>